<feature type="region of interest" description="Disordered" evidence="1">
    <location>
        <begin position="62"/>
        <end position="102"/>
    </location>
</feature>
<evidence type="ECO:0000313" key="3">
    <source>
        <dbReference type="Proteomes" id="UP000600918"/>
    </source>
</evidence>
<dbReference type="Proteomes" id="UP000600918">
    <property type="component" value="Unassembled WGS sequence"/>
</dbReference>
<comment type="caution">
    <text evidence="2">The sequence shown here is derived from an EMBL/GenBank/DDBJ whole genome shotgun (WGS) entry which is preliminary data.</text>
</comment>
<feature type="compositionally biased region" description="Acidic residues" evidence="1">
    <location>
        <begin position="74"/>
        <end position="91"/>
    </location>
</feature>
<keyword evidence="3" id="KW-1185">Reference proteome</keyword>
<name>A0A834UF24_VESPE</name>
<dbReference type="AlphaFoldDB" id="A0A834UF24"/>
<proteinExistence type="predicted"/>
<reference evidence="2" key="1">
    <citation type="journal article" date="2020" name="G3 (Bethesda)">
        <title>High-Quality Assemblies for Three Invasive Social Wasps from the &lt;i&gt;Vespula&lt;/i&gt; Genus.</title>
        <authorList>
            <person name="Harrop T.W.R."/>
            <person name="Guhlin J."/>
            <person name="McLaughlin G.M."/>
            <person name="Permina E."/>
            <person name="Stockwell P."/>
            <person name="Gilligan J."/>
            <person name="Le Lec M.F."/>
            <person name="Gruber M.A.M."/>
            <person name="Quinn O."/>
            <person name="Lovegrove M."/>
            <person name="Duncan E.J."/>
            <person name="Remnant E.J."/>
            <person name="Van Eeckhoven J."/>
            <person name="Graham B."/>
            <person name="Knapp R.A."/>
            <person name="Langford K.W."/>
            <person name="Kronenberg Z."/>
            <person name="Press M.O."/>
            <person name="Eacker S.M."/>
            <person name="Wilson-Rankin E.E."/>
            <person name="Purcell J."/>
            <person name="Lester P.J."/>
            <person name="Dearden P.K."/>
        </authorList>
    </citation>
    <scope>NUCLEOTIDE SEQUENCE</scope>
    <source>
        <strain evidence="2">Volc-1</strain>
    </source>
</reference>
<feature type="compositionally biased region" description="Basic and acidic residues" evidence="1">
    <location>
        <begin position="92"/>
        <end position="102"/>
    </location>
</feature>
<accession>A0A834UF24</accession>
<organism evidence="2 3">
    <name type="scientific">Vespula pensylvanica</name>
    <name type="common">Western yellow jacket</name>
    <name type="synonym">Wasp</name>
    <dbReference type="NCBI Taxonomy" id="30213"/>
    <lineage>
        <taxon>Eukaryota</taxon>
        <taxon>Metazoa</taxon>
        <taxon>Ecdysozoa</taxon>
        <taxon>Arthropoda</taxon>
        <taxon>Hexapoda</taxon>
        <taxon>Insecta</taxon>
        <taxon>Pterygota</taxon>
        <taxon>Neoptera</taxon>
        <taxon>Endopterygota</taxon>
        <taxon>Hymenoptera</taxon>
        <taxon>Apocrita</taxon>
        <taxon>Aculeata</taxon>
        <taxon>Vespoidea</taxon>
        <taxon>Vespidae</taxon>
        <taxon>Vespinae</taxon>
        <taxon>Vespula</taxon>
    </lineage>
</organism>
<sequence length="102" mass="11426">MAALSAVENTIVVTMTLSVGSVSRLPIVSTHVGYNGYLINIKDVSACTYTNGLTLTLKHIKPKANQRRRRNSMDEEEKEEEEEEEEEQQEEDREKKKEGGGG</sequence>
<dbReference type="EMBL" id="JACSDY010000002">
    <property type="protein sequence ID" value="KAF7435654.1"/>
    <property type="molecule type" value="Genomic_DNA"/>
</dbReference>
<gene>
    <name evidence="2" type="ORF">H0235_003845</name>
</gene>
<protein>
    <submittedName>
        <fullName evidence="2">Uncharacterized protein</fullName>
    </submittedName>
</protein>
<evidence type="ECO:0000313" key="2">
    <source>
        <dbReference type="EMBL" id="KAF7435654.1"/>
    </source>
</evidence>
<evidence type="ECO:0000256" key="1">
    <source>
        <dbReference type="SAM" id="MobiDB-lite"/>
    </source>
</evidence>